<keyword evidence="1" id="KW-0175">Coiled coil</keyword>
<protein>
    <recommendedName>
        <fullName evidence="4">EstP</fullName>
    </recommendedName>
</protein>
<accession>A0A514TDY1</accession>
<organism evidence="2 3">
    <name type="scientific">Acinetobacter haemolyticus</name>
    <dbReference type="NCBI Taxonomy" id="29430"/>
    <lineage>
        <taxon>Bacteria</taxon>
        <taxon>Pseudomonadati</taxon>
        <taxon>Pseudomonadota</taxon>
        <taxon>Gammaproteobacteria</taxon>
        <taxon>Moraxellales</taxon>
        <taxon>Moraxellaceae</taxon>
        <taxon>Acinetobacter</taxon>
    </lineage>
</organism>
<reference evidence="2 3" key="1">
    <citation type="submission" date="2018-08" db="EMBL/GenBank/DDBJ databases">
        <title>Analysis of the genomic diversity of Mexican Acinetobacter haemolyticus clinical isolates.</title>
        <authorList>
            <person name="Castro-Jaimes S."/>
            <person name="Cevallos M.A."/>
        </authorList>
    </citation>
    <scope>NUCLEOTIDE SEQUENCE [LARGE SCALE GENOMIC DNA]</scope>
    <source>
        <strain evidence="2 3">AN43</strain>
    </source>
</reference>
<dbReference type="Proteomes" id="UP000463868">
    <property type="component" value="Chromosome"/>
</dbReference>
<feature type="coiled-coil region" evidence="1">
    <location>
        <begin position="183"/>
        <end position="210"/>
    </location>
</feature>
<dbReference type="EMBL" id="CP031976">
    <property type="protein sequence ID" value="QHI14816.1"/>
    <property type="molecule type" value="Genomic_DNA"/>
</dbReference>
<proteinExistence type="predicted"/>
<gene>
    <name evidence="2" type="ORF">AhaeAN43_16425</name>
</gene>
<name>A0A514TDY1_ACIHA</name>
<evidence type="ECO:0000313" key="2">
    <source>
        <dbReference type="EMBL" id="QHI14816.1"/>
    </source>
</evidence>
<sequence>MMNPFFEIKYLELKWYDKKTLTKVTESLVSLDVEYDEERDLFQVETTIYPKVEGVKKGLLAIRFLNQKSDKPFIEMPNGEKNYLTPIKDPETGVNWWIAKDQWVKEHKQWSSIAPNIVGTIRLILQGKVCEIAINGSDFTLDQLEQYLRTFKNDLWELILDENSAVQAKAKEGQTIGIGEEVIECITNLADHAEKVLKNLKVELREIQTLKPRKMVKPVNRTFMELATKTNQRFLTSRATEPSYNVAENRYIFFALERCYRIIKQIVILADNKKQRFQHMVEKLQAQHDAFKNYVKVDRDLVVSDLKKIGERRRLEYWQKKLDQKIKDIGLELRSSPSSQDVFVKLENTTTNPYENKPDGFFVLVWNGEDWVKPQNKIGILNLRHTFSKLLKVLQPGMVLRINGECTFNHTSGSIRYGFSNIQEIELLDCLDIHKAKEIYENEKEIGIKLAANDWLKPLSKQELEEQEKEKIALRNRIRFYTENQKLCGYVFEKVEPKFRLIKEILKQFKNLGIKASSYFPNSMTFVQNPNYQGIHNNYKVLRNVTNLHDENLLISLEKIEEIGLVNMPLLYERWTLIQIILVLKETFRFIPQDDWKYKIIDVIKSNQEDIQFNLSNEGAKRYITLWYEKRLLNNKKPDFTLDLIWFKENDIENKNAQFKRFVLDAKFYDKNTFNKAGGMMSKINELYEHKNYSEDDQNPVFLVHPCKNLIDQQVTAQEWGKYSFLGELDCLNDEIFYSHNKGAIFLNPIDRNLYSDELQRLLGMFLQYKLETSETDPNNDRTFAVPICIRCGSNHILKIEKSSGYYNKVGEWIKRTPRSVWMQCVECEQMQIYNHCSSNTQNSTRLIKNGLYWSYHSARALEPFNMKCPECGAWGAW</sequence>
<evidence type="ECO:0000256" key="1">
    <source>
        <dbReference type="SAM" id="Coils"/>
    </source>
</evidence>
<dbReference type="RefSeq" id="WP_118902205.1">
    <property type="nucleotide sequence ID" value="NZ_WTTX01000127.1"/>
</dbReference>
<evidence type="ECO:0008006" key="4">
    <source>
        <dbReference type="Google" id="ProtNLM"/>
    </source>
</evidence>
<dbReference type="AlphaFoldDB" id="A0A514TDY1"/>
<evidence type="ECO:0000313" key="3">
    <source>
        <dbReference type="Proteomes" id="UP000463868"/>
    </source>
</evidence>